<protein>
    <submittedName>
        <fullName evidence="1">ComEC/Rec2 family competence protein</fullName>
    </submittedName>
</protein>
<dbReference type="PANTHER" id="PTHR30619">
    <property type="entry name" value="DNA INTERNALIZATION/COMPETENCE PROTEIN COMEC/REC2"/>
    <property type="match status" value="1"/>
</dbReference>
<dbReference type="InterPro" id="IPR036866">
    <property type="entry name" value="RibonucZ/Hydroxyglut_hydro"/>
</dbReference>
<dbReference type="Gene3D" id="3.60.15.10">
    <property type="entry name" value="Ribonuclease Z/Hydroxyacylglutathione hydrolase-like"/>
    <property type="match status" value="1"/>
</dbReference>
<dbReference type="Proteomes" id="UP001601303">
    <property type="component" value="Unassembled WGS sequence"/>
</dbReference>
<evidence type="ECO:0000313" key="1">
    <source>
        <dbReference type="EMBL" id="MFE9606834.1"/>
    </source>
</evidence>
<accession>A0ABW6ML23</accession>
<comment type="caution">
    <text evidence="1">The sequence shown here is derived from an EMBL/GenBank/DDBJ whole genome shotgun (WGS) entry which is preliminary data.</text>
</comment>
<dbReference type="EMBL" id="JBIAHM010000038">
    <property type="protein sequence ID" value="MFE9606834.1"/>
    <property type="molecule type" value="Genomic_DNA"/>
</dbReference>
<dbReference type="RefSeq" id="WP_388115638.1">
    <property type="nucleotide sequence ID" value="NZ_JBIAHM010000038.1"/>
</dbReference>
<keyword evidence="2" id="KW-1185">Reference proteome</keyword>
<dbReference type="SUPFAM" id="SSF56281">
    <property type="entry name" value="Metallo-hydrolase/oxidoreductase"/>
    <property type="match status" value="1"/>
</dbReference>
<dbReference type="PANTHER" id="PTHR30619:SF1">
    <property type="entry name" value="RECOMBINATION PROTEIN 2"/>
    <property type="match status" value="1"/>
</dbReference>
<reference evidence="1 2" key="1">
    <citation type="submission" date="2024-10" db="EMBL/GenBank/DDBJ databases">
        <title>The Natural Products Discovery Center: Release of the First 8490 Sequenced Strains for Exploring Actinobacteria Biosynthetic Diversity.</title>
        <authorList>
            <person name="Kalkreuter E."/>
            <person name="Kautsar S.A."/>
            <person name="Yang D."/>
            <person name="Bader C.D."/>
            <person name="Teijaro C.N."/>
            <person name="Fluegel L."/>
            <person name="Davis C.M."/>
            <person name="Simpson J.R."/>
            <person name="Lauterbach L."/>
            <person name="Steele A.D."/>
            <person name="Gui C."/>
            <person name="Meng S."/>
            <person name="Li G."/>
            <person name="Viehrig K."/>
            <person name="Ye F."/>
            <person name="Su P."/>
            <person name="Kiefer A.F."/>
            <person name="Nichols A."/>
            <person name="Cepeda A.J."/>
            <person name="Yan W."/>
            <person name="Fan B."/>
            <person name="Jiang Y."/>
            <person name="Adhikari A."/>
            <person name="Zheng C.-J."/>
            <person name="Schuster L."/>
            <person name="Cowan T.M."/>
            <person name="Smanski M.J."/>
            <person name="Chevrette M.G."/>
            <person name="De Carvalho L.P.S."/>
            <person name="Shen B."/>
        </authorList>
    </citation>
    <scope>NUCLEOTIDE SEQUENCE [LARGE SCALE GENOMIC DNA]</scope>
    <source>
        <strain evidence="1 2">NPDC006488</strain>
    </source>
</reference>
<dbReference type="InterPro" id="IPR052159">
    <property type="entry name" value="Competence_DNA_uptake"/>
</dbReference>
<gene>
    <name evidence="1" type="ORF">ACFYNQ_50905</name>
</gene>
<evidence type="ECO:0000313" key="2">
    <source>
        <dbReference type="Proteomes" id="UP001601303"/>
    </source>
</evidence>
<sequence>MKIHFLNVGHGDCTIVEFPSGRIMMIDINNSKSLPEADEEALAESSGVSLYDFRYRRSQLVKGEFRSWEDYYKSLLVDPADYFKDNFSGKSLFRYIQTHPDMDHMSGLHRLFWQDKVTVENFWDVDHDKELEESGFDKSKYAYVDWLVYKCLRGGVGPDDTKQKVLNNLRGASAQYWADDNIEILSPTQELIDGCSVSGSYNDCSYVLKLTHAGRTVILPGDAESAAWKSILDNPGEDAIKCDILKASHHGRESGYHEEAVEAMSPEVVICSVGKKPGTDASDEYKGHGAKVLSTRYNGTITVKIWDDGDVWVQNHKGEDIHTID</sequence>
<organism evidence="1 2">
    <name type="scientific">Streptomyces hokutonensis</name>
    <dbReference type="NCBI Taxonomy" id="1306990"/>
    <lineage>
        <taxon>Bacteria</taxon>
        <taxon>Bacillati</taxon>
        <taxon>Actinomycetota</taxon>
        <taxon>Actinomycetes</taxon>
        <taxon>Kitasatosporales</taxon>
        <taxon>Streptomycetaceae</taxon>
        <taxon>Streptomyces</taxon>
    </lineage>
</organism>
<name>A0ABW6ML23_9ACTN</name>
<proteinExistence type="predicted"/>